<protein>
    <submittedName>
        <fullName evidence="2">Uncharacterized protein</fullName>
    </submittedName>
</protein>
<keyword evidence="1" id="KW-0472">Membrane</keyword>
<dbReference type="EMBL" id="JBBNAG010000002">
    <property type="protein sequence ID" value="KAK9159024.1"/>
    <property type="molecule type" value="Genomic_DNA"/>
</dbReference>
<keyword evidence="1" id="KW-1133">Transmembrane helix</keyword>
<dbReference type="Proteomes" id="UP001419268">
    <property type="component" value="Unassembled WGS sequence"/>
</dbReference>
<evidence type="ECO:0000313" key="2">
    <source>
        <dbReference type="EMBL" id="KAK9159024.1"/>
    </source>
</evidence>
<feature type="transmembrane region" description="Helical" evidence="1">
    <location>
        <begin position="28"/>
        <end position="50"/>
    </location>
</feature>
<name>A0AAP0PYC1_9MAGN</name>
<dbReference type="AlphaFoldDB" id="A0AAP0PYC1"/>
<keyword evidence="3" id="KW-1185">Reference proteome</keyword>
<evidence type="ECO:0000256" key="1">
    <source>
        <dbReference type="SAM" id="Phobius"/>
    </source>
</evidence>
<reference evidence="2 3" key="1">
    <citation type="submission" date="2024-01" db="EMBL/GenBank/DDBJ databases">
        <title>Genome assemblies of Stephania.</title>
        <authorList>
            <person name="Yang L."/>
        </authorList>
    </citation>
    <scope>NUCLEOTIDE SEQUENCE [LARGE SCALE GENOMIC DNA]</scope>
    <source>
        <strain evidence="2">JXDWG</strain>
        <tissue evidence="2">Leaf</tissue>
    </source>
</reference>
<organism evidence="2 3">
    <name type="scientific">Stephania cephalantha</name>
    <dbReference type="NCBI Taxonomy" id="152367"/>
    <lineage>
        <taxon>Eukaryota</taxon>
        <taxon>Viridiplantae</taxon>
        <taxon>Streptophyta</taxon>
        <taxon>Embryophyta</taxon>
        <taxon>Tracheophyta</taxon>
        <taxon>Spermatophyta</taxon>
        <taxon>Magnoliopsida</taxon>
        <taxon>Ranunculales</taxon>
        <taxon>Menispermaceae</taxon>
        <taxon>Menispermoideae</taxon>
        <taxon>Cissampelideae</taxon>
        <taxon>Stephania</taxon>
    </lineage>
</organism>
<gene>
    <name evidence="2" type="ORF">Scep_005598</name>
</gene>
<proteinExistence type="predicted"/>
<keyword evidence="1" id="KW-0812">Transmembrane</keyword>
<evidence type="ECO:0000313" key="3">
    <source>
        <dbReference type="Proteomes" id="UP001419268"/>
    </source>
</evidence>
<accession>A0AAP0PYC1</accession>
<comment type="caution">
    <text evidence="2">The sequence shown here is derived from an EMBL/GenBank/DDBJ whole genome shotgun (WGS) entry which is preliminary data.</text>
</comment>
<sequence>MDGSSSFSKARFGANIFLSCLIDTIKKFILLDFASCLLYIYIFNVEIILID</sequence>